<dbReference type="EMBL" id="CACRSW010000015">
    <property type="protein sequence ID" value="VYS96995.1"/>
    <property type="molecule type" value="Genomic_DNA"/>
</dbReference>
<dbReference type="CDD" id="cd17536">
    <property type="entry name" value="REC_YesN-like"/>
    <property type="match status" value="1"/>
</dbReference>
<protein>
    <submittedName>
        <fullName evidence="11">Putative response regulatory protein</fullName>
    </submittedName>
</protein>
<evidence type="ECO:0000256" key="3">
    <source>
        <dbReference type="ARBA" id="ARBA00022553"/>
    </source>
</evidence>
<reference evidence="11" key="1">
    <citation type="submission" date="2019-11" db="EMBL/GenBank/DDBJ databases">
        <authorList>
            <person name="Feng L."/>
        </authorList>
    </citation>
    <scope>NUCLEOTIDE SEQUENCE</scope>
    <source>
        <strain evidence="11">AvaginalisLFYP127</strain>
    </source>
</reference>
<comment type="subcellular location">
    <subcellularLocation>
        <location evidence="1">Cytoplasm</location>
    </subcellularLocation>
</comment>
<evidence type="ECO:0000256" key="5">
    <source>
        <dbReference type="ARBA" id="ARBA00023015"/>
    </source>
</evidence>
<accession>A0A6N2SZJ0</accession>
<dbReference type="PANTHER" id="PTHR42713:SF3">
    <property type="entry name" value="TRANSCRIPTIONAL REGULATORY PROTEIN HPTR"/>
    <property type="match status" value="1"/>
</dbReference>
<evidence type="ECO:0000256" key="7">
    <source>
        <dbReference type="ARBA" id="ARBA00023163"/>
    </source>
</evidence>
<feature type="domain" description="Response regulatory" evidence="10">
    <location>
        <begin position="3"/>
        <end position="120"/>
    </location>
</feature>
<dbReference type="SUPFAM" id="SSF46689">
    <property type="entry name" value="Homeodomain-like"/>
    <property type="match status" value="1"/>
</dbReference>
<dbReference type="InterPro" id="IPR051552">
    <property type="entry name" value="HptR"/>
</dbReference>
<proteinExistence type="predicted"/>
<evidence type="ECO:0000256" key="4">
    <source>
        <dbReference type="ARBA" id="ARBA00023012"/>
    </source>
</evidence>
<dbReference type="SMART" id="SM00448">
    <property type="entry name" value="REC"/>
    <property type="match status" value="1"/>
</dbReference>
<sequence>MYKLLIADDESIIRKGIKNLIDFESLEIDQVFEAENGKEAVDLALKNKIDIVIMDINMPIIDGLSASKKIKEKNPDSYLLILTGYNYFDYAQAAIRAKVDDYILKPVSKKDVEYMLKTAVNKLNINRKNESLKEYNDENLKAKESYEDIKKYIDKNVFCEDFSLNKMASDIGYNNNYLSSLIKEIYGLSFQDLSNKLRMEKARILLLTSDMKNQEIADAVGIYDVSYFSNKFKKYFGKSPKQIRKK</sequence>
<keyword evidence="7" id="KW-0804">Transcription</keyword>
<keyword evidence="5" id="KW-0805">Transcription regulation</keyword>
<organism evidence="11">
    <name type="scientific">Anaerococcus vaginalis</name>
    <dbReference type="NCBI Taxonomy" id="33037"/>
    <lineage>
        <taxon>Bacteria</taxon>
        <taxon>Bacillati</taxon>
        <taxon>Bacillota</taxon>
        <taxon>Tissierellia</taxon>
        <taxon>Tissierellales</taxon>
        <taxon>Peptoniphilaceae</taxon>
        <taxon>Anaerococcus</taxon>
    </lineage>
</organism>
<feature type="modified residue" description="4-aspartylphosphate" evidence="8">
    <location>
        <position position="55"/>
    </location>
</feature>
<dbReference type="GO" id="GO:0000160">
    <property type="term" value="P:phosphorelay signal transduction system"/>
    <property type="evidence" value="ECO:0007669"/>
    <property type="project" value="UniProtKB-KW"/>
</dbReference>
<evidence type="ECO:0000256" key="6">
    <source>
        <dbReference type="ARBA" id="ARBA00023125"/>
    </source>
</evidence>
<dbReference type="GO" id="GO:0003700">
    <property type="term" value="F:DNA-binding transcription factor activity"/>
    <property type="evidence" value="ECO:0007669"/>
    <property type="project" value="InterPro"/>
</dbReference>
<dbReference type="GO" id="GO:0043565">
    <property type="term" value="F:sequence-specific DNA binding"/>
    <property type="evidence" value="ECO:0007669"/>
    <property type="project" value="InterPro"/>
</dbReference>
<dbReference type="AlphaFoldDB" id="A0A6N2SZJ0"/>
<evidence type="ECO:0000256" key="8">
    <source>
        <dbReference type="PROSITE-ProRule" id="PRU00169"/>
    </source>
</evidence>
<evidence type="ECO:0000259" key="10">
    <source>
        <dbReference type="PROSITE" id="PS50110"/>
    </source>
</evidence>
<name>A0A6N2SZJ0_9FIRM</name>
<dbReference type="Pfam" id="PF12833">
    <property type="entry name" value="HTH_18"/>
    <property type="match status" value="1"/>
</dbReference>
<dbReference type="RefSeq" id="WP_156328939.1">
    <property type="nucleotide sequence ID" value="NZ_CACRSW010000015.1"/>
</dbReference>
<keyword evidence="6" id="KW-0238">DNA-binding</keyword>
<dbReference type="Gene3D" id="1.10.10.60">
    <property type="entry name" value="Homeodomain-like"/>
    <property type="match status" value="2"/>
</dbReference>
<dbReference type="Pfam" id="PF00072">
    <property type="entry name" value="Response_reg"/>
    <property type="match status" value="1"/>
</dbReference>
<dbReference type="InterPro" id="IPR009057">
    <property type="entry name" value="Homeodomain-like_sf"/>
</dbReference>
<gene>
    <name evidence="11" type="ORF">AVLFYP127_01916</name>
</gene>
<dbReference type="Gene3D" id="3.40.50.2300">
    <property type="match status" value="1"/>
</dbReference>
<feature type="domain" description="HTH araC/xylS-type" evidence="9">
    <location>
        <begin position="147"/>
        <end position="246"/>
    </location>
</feature>
<dbReference type="GO" id="GO:0005737">
    <property type="term" value="C:cytoplasm"/>
    <property type="evidence" value="ECO:0007669"/>
    <property type="project" value="UniProtKB-SubCell"/>
</dbReference>
<dbReference type="SMART" id="SM00342">
    <property type="entry name" value="HTH_ARAC"/>
    <property type="match status" value="1"/>
</dbReference>
<evidence type="ECO:0000256" key="1">
    <source>
        <dbReference type="ARBA" id="ARBA00004496"/>
    </source>
</evidence>
<keyword evidence="2" id="KW-0963">Cytoplasm</keyword>
<dbReference type="InterPro" id="IPR001789">
    <property type="entry name" value="Sig_transdc_resp-reg_receiver"/>
</dbReference>
<dbReference type="SUPFAM" id="SSF52172">
    <property type="entry name" value="CheY-like"/>
    <property type="match status" value="1"/>
</dbReference>
<dbReference type="PROSITE" id="PS50110">
    <property type="entry name" value="RESPONSE_REGULATORY"/>
    <property type="match status" value="1"/>
</dbReference>
<evidence type="ECO:0000313" key="11">
    <source>
        <dbReference type="EMBL" id="VYS96995.1"/>
    </source>
</evidence>
<evidence type="ECO:0000259" key="9">
    <source>
        <dbReference type="PROSITE" id="PS01124"/>
    </source>
</evidence>
<dbReference type="InterPro" id="IPR011006">
    <property type="entry name" value="CheY-like_superfamily"/>
</dbReference>
<evidence type="ECO:0000256" key="2">
    <source>
        <dbReference type="ARBA" id="ARBA00022490"/>
    </source>
</evidence>
<dbReference type="PANTHER" id="PTHR42713">
    <property type="entry name" value="HISTIDINE KINASE-RELATED"/>
    <property type="match status" value="1"/>
</dbReference>
<dbReference type="PROSITE" id="PS01124">
    <property type="entry name" value="HTH_ARAC_FAMILY_2"/>
    <property type="match status" value="1"/>
</dbReference>
<keyword evidence="3 8" id="KW-0597">Phosphoprotein</keyword>
<keyword evidence="4" id="KW-0902">Two-component regulatory system</keyword>
<dbReference type="InterPro" id="IPR018060">
    <property type="entry name" value="HTH_AraC"/>
</dbReference>